<dbReference type="GO" id="GO:0006979">
    <property type="term" value="P:response to oxidative stress"/>
    <property type="evidence" value="ECO:0007669"/>
    <property type="project" value="InterPro"/>
</dbReference>
<dbReference type="STRING" id="659014.SAMN04487996_105304"/>
<dbReference type="InterPro" id="IPR003718">
    <property type="entry name" value="OsmC/Ohr_fam"/>
</dbReference>
<dbReference type="PANTHER" id="PTHR42830">
    <property type="entry name" value="OSMOTICALLY INDUCIBLE FAMILY PROTEIN"/>
    <property type="match status" value="1"/>
</dbReference>
<proteinExistence type="predicted"/>
<dbReference type="InterPro" id="IPR015946">
    <property type="entry name" value="KH_dom-like_a/b"/>
</dbReference>
<sequence>MINRKATAIWKGTGKEGTGTISTQSTVLENTQYSFNTRFADGKGTNPEELVAAAHAGCFAMKLSFELNAAGFTADELNATATISLDPAQGKIVKSAIELKAQVPGISAEQFAEVADKAKKECPISQLLNTEITLNAELVG</sequence>
<dbReference type="PANTHER" id="PTHR42830:SF1">
    <property type="entry name" value="OSMOTICALLY INDUCIBLE FAMILY PROTEIN"/>
    <property type="match status" value="1"/>
</dbReference>
<dbReference type="EMBL" id="FNAN01000005">
    <property type="protein sequence ID" value="SDE53470.1"/>
    <property type="molecule type" value="Genomic_DNA"/>
</dbReference>
<protein>
    <submittedName>
        <fullName evidence="1">Osmotically inducible protein OsmC</fullName>
    </submittedName>
</protein>
<organism evidence="1 2">
    <name type="scientific">Dyadobacter soli</name>
    <dbReference type="NCBI Taxonomy" id="659014"/>
    <lineage>
        <taxon>Bacteria</taxon>
        <taxon>Pseudomonadati</taxon>
        <taxon>Bacteroidota</taxon>
        <taxon>Cytophagia</taxon>
        <taxon>Cytophagales</taxon>
        <taxon>Spirosomataceae</taxon>
        <taxon>Dyadobacter</taxon>
    </lineage>
</organism>
<dbReference type="SUPFAM" id="SSF82784">
    <property type="entry name" value="OsmC-like"/>
    <property type="match status" value="1"/>
</dbReference>
<dbReference type="NCBIfam" id="TIGR03562">
    <property type="entry name" value="osmo_induc_OsmC"/>
    <property type="match status" value="1"/>
</dbReference>
<dbReference type="RefSeq" id="WP_090148879.1">
    <property type="nucleotide sequence ID" value="NZ_FNAN01000005.1"/>
</dbReference>
<dbReference type="GO" id="GO:0004601">
    <property type="term" value="F:peroxidase activity"/>
    <property type="evidence" value="ECO:0007669"/>
    <property type="project" value="InterPro"/>
</dbReference>
<dbReference type="InterPro" id="IPR052707">
    <property type="entry name" value="OsmC_Ohr_Peroxiredoxin"/>
</dbReference>
<gene>
    <name evidence="1" type="ORF">SAMN04487996_105304</name>
</gene>
<reference evidence="2" key="1">
    <citation type="submission" date="2016-10" db="EMBL/GenBank/DDBJ databases">
        <authorList>
            <person name="Varghese N."/>
            <person name="Submissions S."/>
        </authorList>
    </citation>
    <scope>NUCLEOTIDE SEQUENCE [LARGE SCALE GENOMIC DNA]</scope>
    <source>
        <strain evidence="2">DSM 25329</strain>
    </source>
</reference>
<evidence type="ECO:0000313" key="2">
    <source>
        <dbReference type="Proteomes" id="UP000198748"/>
    </source>
</evidence>
<evidence type="ECO:0000313" key="1">
    <source>
        <dbReference type="EMBL" id="SDE53470.1"/>
    </source>
</evidence>
<dbReference type="Pfam" id="PF02566">
    <property type="entry name" value="OsmC"/>
    <property type="match status" value="1"/>
</dbReference>
<dbReference type="OrthoDB" id="9807532at2"/>
<dbReference type="InterPro" id="IPR036102">
    <property type="entry name" value="OsmC/Ohrsf"/>
</dbReference>
<dbReference type="Gene3D" id="3.30.300.20">
    <property type="match status" value="1"/>
</dbReference>
<dbReference type="InterPro" id="IPR019904">
    <property type="entry name" value="Peroxiredoxin_OsmC"/>
</dbReference>
<dbReference type="AlphaFoldDB" id="A0A1G7DQP8"/>
<dbReference type="Proteomes" id="UP000198748">
    <property type="component" value="Unassembled WGS sequence"/>
</dbReference>
<name>A0A1G7DQP8_9BACT</name>
<keyword evidence="2" id="KW-1185">Reference proteome</keyword>
<accession>A0A1G7DQP8</accession>